<dbReference type="Proteomes" id="UP000221165">
    <property type="component" value="Unassembled WGS sequence"/>
</dbReference>
<dbReference type="GeneID" id="94429598"/>
<dbReference type="VEuPathDB" id="ToxoDB:CSUI_006223"/>
<feature type="non-terminal residue" evidence="1">
    <location>
        <position position="81"/>
    </location>
</feature>
<evidence type="ECO:0000313" key="1">
    <source>
        <dbReference type="EMBL" id="PHJ19945.1"/>
    </source>
</evidence>
<dbReference type="EMBL" id="MIGC01003107">
    <property type="protein sequence ID" value="PHJ19945.1"/>
    <property type="molecule type" value="Genomic_DNA"/>
</dbReference>
<organism evidence="1 2">
    <name type="scientific">Cystoisospora suis</name>
    <dbReference type="NCBI Taxonomy" id="483139"/>
    <lineage>
        <taxon>Eukaryota</taxon>
        <taxon>Sar</taxon>
        <taxon>Alveolata</taxon>
        <taxon>Apicomplexa</taxon>
        <taxon>Conoidasida</taxon>
        <taxon>Coccidia</taxon>
        <taxon>Eucoccidiorida</taxon>
        <taxon>Eimeriorina</taxon>
        <taxon>Sarcocystidae</taxon>
        <taxon>Cystoisospora</taxon>
    </lineage>
</organism>
<feature type="non-terminal residue" evidence="1">
    <location>
        <position position="1"/>
    </location>
</feature>
<name>A0A2C6KUP8_9APIC</name>
<keyword evidence="2" id="KW-1185">Reference proteome</keyword>
<evidence type="ECO:0000313" key="2">
    <source>
        <dbReference type="Proteomes" id="UP000221165"/>
    </source>
</evidence>
<protein>
    <submittedName>
        <fullName evidence="1">Uncharacterized protein</fullName>
    </submittedName>
</protein>
<proteinExistence type="predicted"/>
<comment type="caution">
    <text evidence="1">The sequence shown here is derived from an EMBL/GenBank/DDBJ whole genome shotgun (WGS) entry which is preliminary data.</text>
</comment>
<dbReference type="AlphaFoldDB" id="A0A2C6KUP8"/>
<dbReference type="RefSeq" id="XP_067921637.1">
    <property type="nucleotide sequence ID" value="XM_068066387.1"/>
</dbReference>
<reference evidence="1 2" key="1">
    <citation type="journal article" date="2017" name="Int. J. Parasitol.">
        <title>The genome of the protozoan parasite Cystoisospora suis and a reverse vaccinology approach to identify vaccine candidates.</title>
        <authorList>
            <person name="Palmieri N."/>
            <person name="Shrestha A."/>
            <person name="Ruttkowski B."/>
            <person name="Beck T."/>
            <person name="Vogl C."/>
            <person name="Tomley F."/>
            <person name="Blake D.P."/>
            <person name="Joachim A."/>
        </authorList>
    </citation>
    <scope>NUCLEOTIDE SEQUENCE [LARGE SCALE GENOMIC DNA]</scope>
    <source>
        <strain evidence="1 2">Wien I</strain>
    </source>
</reference>
<sequence length="81" mass="8706">REALFFVPPPHHRNAAHPTAHPPFWRSIRAGRLRVKRSAGEAGGNPSASLFAHVFPGVSFFCPTAAALFRACRVCAGGIVE</sequence>
<accession>A0A2C6KUP8</accession>
<gene>
    <name evidence="1" type="ORF">CSUI_006223</name>
</gene>